<evidence type="ECO:0000313" key="2">
    <source>
        <dbReference type="EMBL" id="WAR10317.1"/>
    </source>
</evidence>
<accession>A0ABY7EMW4</accession>
<dbReference type="SMART" id="SM00205">
    <property type="entry name" value="THN"/>
    <property type="match status" value="1"/>
</dbReference>
<keyword evidence="1" id="KW-0472">Membrane</keyword>
<sequence>MTNGAIFFEDIVLLLYRDATEIHRNLGIFRSSQTPRLTWSSERITGGGEAARLAREHRRFKRCRWFATSAITVYSASTVTSFTAVSVAVCAAPDTTRPFIRYNTTNVGCCYLAKVTYSVVWAQALCVVWAQALCVVWAQALCVVWAQALCVVWAQALCVVWAQALCVVWAQALCVVWAQALCVVWAQALCVVWAQALCVVWAQALCVVWAQALCVVWTQALCVVWAQALCVVWAQALCVVWAQALCVVWAQALCVVWAQALCVVWAQALCVVWAQALCVVWAQALCVVWAQALCVVWAQALCVVWAQALCVVWAQAMCVVWAQALCVVWTQALLCTFTSNGFCGGFKLPAYQSHVMNVPFNWAGRVWGRTHCSGNTCLTGNCQHNGLHCNRVGPETLTTFAEITLDHGGNKNQDFYHITCPNAFSYKYDDYMSTFTCNGLAPEQTSYDITFCG</sequence>
<feature type="transmembrane region" description="Helical" evidence="1">
    <location>
        <begin position="222"/>
        <end position="242"/>
    </location>
</feature>
<dbReference type="Pfam" id="PF00314">
    <property type="entry name" value="Thaumatin"/>
    <property type="match status" value="1"/>
</dbReference>
<feature type="transmembrane region" description="Helical" evidence="1">
    <location>
        <begin position="286"/>
        <end position="306"/>
    </location>
</feature>
<feature type="transmembrane region" description="Helical" evidence="1">
    <location>
        <begin position="65"/>
        <end position="89"/>
    </location>
</feature>
<dbReference type="PANTHER" id="PTHR31048">
    <property type="entry name" value="OS03G0233200 PROTEIN"/>
    <property type="match status" value="1"/>
</dbReference>
<name>A0ABY7EMW4_MYAAR</name>
<feature type="transmembrane region" description="Helical" evidence="1">
    <location>
        <begin position="248"/>
        <end position="274"/>
    </location>
</feature>
<evidence type="ECO:0000256" key="1">
    <source>
        <dbReference type="SAM" id="Phobius"/>
    </source>
</evidence>
<dbReference type="EMBL" id="CP111018">
    <property type="protein sequence ID" value="WAR10317.1"/>
    <property type="molecule type" value="Genomic_DNA"/>
</dbReference>
<dbReference type="SUPFAM" id="SSF49870">
    <property type="entry name" value="Osmotin, thaumatin-like protein"/>
    <property type="match status" value="1"/>
</dbReference>
<feature type="transmembrane region" description="Helical" evidence="1">
    <location>
        <begin position="158"/>
        <end position="178"/>
    </location>
</feature>
<feature type="transmembrane region" description="Helical" evidence="1">
    <location>
        <begin position="121"/>
        <end position="146"/>
    </location>
</feature>
<keyword evidence="1" id="KW-1133">Transmembrane helix</keyword>
<proteinExistence type="predicted"/>
<keyword evidence="3" id="KW-1185">Reference proteome</keyword>
<feature type="transmembrane region" description="Helical" evidence="1">
    <location>
        <begin position="312"/>
        <end position="337"/>
    </location>
</feature>
<feature type="transmembrane region" description="Helical" evidence="1">
    <location>
        <begin position="184"/>
        <end position="210"/>
    </location>
</feature>
<organism evidence="2 3">
    <name type="scientific">Mya arenaria</name>
    <name type="common">Soft-shell clam</name>
    <dbReference type="NCBI Taxonomy" id="6604"/>
    <lineage>
        <taxon>Eukaryota</taxon>
        <taxon>Metazoa</taxon>
        <taxon>Spiralia</taxon>
        <taxon>Lophotrochozoa</taxon>
        <taxon>Mollusca</taxon>
        <taxon>Bivalvia</taxon>
        <taxon>Autobranchia</taxon>
        <taxon>Heteroconchia</taxon>
        <taxon>Euheterodonta</taxon>
        <taxon>Imparidentia</taxon>
        <taxon>Neoheterodontei</taxon>
        <taxon>Myida</taxon>
        <taxon>Myoidea</taxon>
        <taxon>Myidae</taxon>
        <taxon>Mya</taxon>
    </lineage>
</organism>
<dbReference type="InterPro" id="IPR001938">
    <property type="entry name" value="Thaumatin"/>
</dbReference>
<dbReference type="Proteomes" id="UP001164746">
    <property type="component" value="Chromosome 7"/>
</dbReference>
<dbReference type="InterPro" id="IPR037176">
    <property type="entry name" value="Osmotin/thaumatin-like_sf"/>
</dbReference>
<reference evidence="2" key="1">
    <citation type="submission" date="2022-11" db="EMBL/GenBank/DDBJ databases">
        <title>Centuries of genome instability and evolution in soft-shell clam transmissible cancer (bioRxiv).</title>
        <authorList>
            <person name="Hart S.F.M."/>
            <person name="Yonemitsu M.A."/>
            <person name="Giersch R.M."/>
            <person name="Beal B.F."/>
            <person name="Arriagada G."/>
            <person name="Davis B.W."/>
            <person name="Ostrander E.A."/>
            <person name="Goff S.P."/>
            <person name="Metzger M.J."/>
        </authorList>
    </citation>
    <scope>NUCLEOTIDE SEQUENCE</scope>
    <source>
        <strain evidence="2">MELC-2E11</strain>
        <tissue evidence="2">Siphon/mantle</tissue>
    </source>
</reference>
<keyword evidence="1" id="KW-0812">Transmembrane</keyword>
<protein>
    <submittedName>
        <fullName evidence="2">PR5K-like protein</fullName>
    </submittedName>
</protein>
<evidence type="ECO:0000313" key="3">
    <source>
        <dbReference type="Proteomes" id="UP001164746"/>
    </source>
</evidence>
<gene>
    <name evidence="2" type="ORF">MAR_035393</name>
</gene>
<dbReference type="Gene3D" id="2.60.110.10">
    <property type="entry name" value="Thaumatin"/>
    <property type="match status" value="2"/>
</dbReference>